<keyword evidence="2" id="KW-1185">Reference proteome</keyword>
<dbReference type="InParanoid" id="A0A7L9FH09"/>
<dbReference type="EMBL" id="CP062310">
    <property type="protein sequence ID" value="QOJ79007.1"/>
    <property type="molecule type" value="Genomic_DNA"/>
</dbReference>
<accession>A0A7L9FH09</accession>
<dbReference type="KEGG" id="thel:IG193_00635"/>
<dbReference type="Proteomes" id="UP000594121">
    <property type="component" value="Chromosome"/>
</dbReference>
<dbReference type="GeneID" id="59148357"/>
<proteinExistence type="predicted"/>
<evidence type="ECO:0000313" key="1">
    <source>
        <dbReference type="EMBL" id="QOJ79007.1"/>
    </source>
</evidence>
<protein>
    <submittedName>
        <fullName evidence="1">Uncharacterized protein</fullName>
    </submittedName>
</protein>
<dbReference type="AlphaFoldDB" id="A0A7L9FH09"/>
<evidence type="ECO:0000313" key="2">
    <source>
        <dbReference type="Proteomes" id="UP000594121"/>
    </source>
</evidence>
<dbReference type="RefSeq" id="WP_192818979.1">
    <property type="nucleotide sequence ID" value="NZ_CP062310.1"/>
</dbReference>
<name>A0A7L9FH09_9CREN</name>
<sequence>MTTGRKVKFNFPLFPSDRKLAVYTSKLSIRSSTQDRLVEVYLEFSQIKDVGGKYLVSPVADIADTLRILEEIRRDVSDDEINSVTTEFGLGSKHHVYFVYMFSDDLSGLVAVSFTVQRDSDKSSAVFFLFVPFEYAKQIFRLGFKIRSLRRRNVKLHVEVVRNNKNVTHEYHSDKAVVYLWRILPSHSEPYQTVYPFILSVPYESLSRILGGEFSGALNLYIVRDVLMQSLLGSWLILKDRDTSVQFEYIIPTPVVGRLLKLGKTPRPLNVFSSVTFSAATFVLRIDLSSFFDDIDGKISKMDPKAILKALAHSQAIRAFLTKGDQEADRKIFRLVPIAQRSLHMDISVGGEDFRLKYRYLKTRSLELFLYSLYEELKERPASSSKLSSENLLSMVKDIIEKKVMDELKTPLNSLELKYKRAETREKYLKIFVVFSLAELGLHAISHLLMHYIHDIFNVPLSKMREILVLEIPRSGSGISAEKLGIRKKNLVIDGYIYVVKSNSNTLKGYVLISIDDDFSFEKIKNSQAVKESFNMLDDTKLHLKDAKNVVERLLKYIGIDESGGNDPCYDLWKRHSGLYHRTMKVILENQREDVREIIQREILDAYEDAFGLHDPEKGEPYRQLYYPLSQFRRLIIKLARTANTGDNTRDLIGSMKIIANAIYMAYQPICFDGCYNCTMIKPRYCGTKNPLLGEWLTSKAAARLILRSYVQGGV</sequence>
<reference evidence="1 2" key="1">
    <citation type="submission" date="2020-10" db="EMBL/GenBank/DDBJ databases">
        <title>Thermofilum lucidum 3507LT sp. nov. a novel member of Thermofilaceae family isolated from Chile hot spring, and proposal of description order Thermofilales.</title>
        <authorList>
            <person name="Zayulina K.S."/>
            <person name="Elcheninov A.G."/>
            <person name="Toshchakov S.V."/>
            <person name="Kublanov I.V."/>
        </authorList>
    </citation>
    <scope>NUCLEOTIDE SEQUENCE [LARGE SCALE GENOMIC DNA]</scope>
    <source>
        <strain evidence="1 2">3507LT</strain>
    </source>
</reference>
<gene>
    <name evidence="1" type="ORF">IG193_00635</name>
</gene>
<organism evidence="1 2">
    <name type="scientific">Infirmifilum lucidum</name>
    <dbReference type="NCBI Taxonomy" id="2776706"/>
    <lineage>
        <taxon>Archaea</taxon>
        <taxon>Thermoproteota</taxon>
        <taxon>Thermoprotei</taxon>
        <taxon>Thermofilales</taxon>
        <taxon>Thermofilaceae</taxon>
        <taxon>Infirmifilum</taxon>
    </lineage>
</organism>